<accession>A0A2A9NXX5</accession>
<dbReference type="STRING" id="703135.A0A2A9NXX5"/>
<sequence length="358" mass="40472">MVGNTQKVVALQSHDDVSFLHPYDAGWPGRKYITQHIVQNATQSSDFQSTSARLQLQTGPKSRSAQEHASYTDISNRHSNRTQRSNTTDMLDSSHDSHKSKQKQLQGPSPVKGEDITGLLRQFDKPVFKFGDTTSVQPVETGMERFGTYLPGNHSIVRSETVTDLFHDLANSLRQLTKDIVTDEAEAKKLKTFTDLAFVLSKTSPPAANLINPALTDVLLRSAQSRQRVDQCLVTIDRIWQNVMDDLVRRISQTIDEKLEMATTAITQRLRQAGCISERSIMENFAGTTVSQGITRKRFHNGNTHTEDERRRWKRYRESDYNAPARQNFHRGNKGVEMIKESDVSRTEVSTQSPGVNR</sequence>
<evidence type="ECO:0000256" key="1">
    <source>
        <dbReference type="SAM" id="MobiDB-lite"/>
    </source>
</evidence>
<reference evidence="2 3" key="1">
    <citation type="submission" date="2014-02" db="EMBL/GenBank/DDBJ databases">
        <title>Transposable element dynamics among asymbiotic and ectomycorrhizal Amanita fungi.</title>
        <authorList>
            <consortium name="DOE Joint Genome Institute"/>
            <person name="Hess J."/>
            <person name="Skrede I."/>
            <person name="Wolfe B."/>
            <person name="LaButti K."/>
            <person name="Ohm R.A."/>
            <person name="Grigoriev I.V."/>
            <person name="Pringle A."/>
        </authorList>
    </citation>
    <scope>NUCLEOTIDE SEQUENCE [LARGE SCALE GENOMIC DNA]</scope>
    <source>
        <strain evidence="2 3">SKay4041</strain>
    </source>
</reference>
<gene>
    <name evidence="2" type="ORF">AMATHDRAFT_640</name>
</gene>
<feature type="region of interest" description="Disordered" evidence="1">
    <location>
        <begin position="43"/>
        <end position="114"/>
    </location>
</feature>
<organism evidence="2 3">
    <name type="scientific">Amanita thiersii Skay4041</name>
    <dbReference type="NCBI Taxonomy" id="703135"/>
    <lineage>
        <taxon>Eukaryota</taxon>
        <taxon>Fungi</taxon>
        <taxon>Dikarya</taxon>
        <taxon>Basidiomycota</taxon>
        <taxon>Agaricomycotina</taxon>
        <taxon>Agaricomycetes</taxon>
        <taxon>Agaricomycetidae</taxon>
        <taxon>Agaricales</taxon>
        <taxon>Pluteineae</taxon>
        <taxon>Amanitaceae</taxon>
        <taxon>Amanita</taxon>
    </lineage>
</organism>
<feature type="compositionally biased region" description="Basic and acidic residues" evidence="1">
    <location>
        <begin position="337"/>
        <end position="346"/>
    </location>
</feature>
<feature type="region of interest" description="Disordered" evidence="1">
    <location>
        <begin position="324"/>
        <end position="358"/>
    </location>
</feature>
<dbReference type="OrthoDB" id="2677428at2759"/>
<evidence type="ECO:0000313" key="2">
    <source>
        <dbReference type="EMBL" id="PFH54374.1"/>
    </source>
</evidence>
<dbReference type="AlphaFoldDB" id="A0A2A9NXX5"/>
<name>A0A2A9NXX5_9AGAR</name>
<dbReference type="Proteomes" id="UP000242287">
    <property type="component" value="Unassembled WGS sequence"/>
</dbReference>
<feature type="compositionally biased region" description="Polar residues" evidence="1">
    <location>
        <begin position="347"/>
        <end position="358"/>
    </location>
</feature>
<evidence type="ECO:0000313" key="3">
    <source>
        <dbReference type="Proteomes" id="UP000242287"/>
    </source>
</evidence>
<keyword evidence="3" id="KW-1185">Reference proteome</keyword>
<proteinExistence type="predicted"/>
<feature type="compositionally biased region" description="Polar residues" evidence="1">
    <location>
        <begin position="43"/>
        <end position="74"/>
    </location>
</feature>
<protein>
    <submittedName>
        <fullName evidence="2">Uncharacterized protein</fullName>
    </submittedName>
</protein>
<dbReference type="EMBL" id="KZ301970">
    <property type="protein sequence ID" value="PFH54374.1"/>
    <property type="molecule type" value="Genomic_DNA"/>
</dbReference>